<dbReference type="EMBL" id="FOGU01000006">
    <property type="protein sequence ID" value="SES12964.1"/>
    <property type="molecule type" value="Genomic_DNA"/>
</dbReference>
<organism evidence="2 3">
    <name type="scientific">Tranquillimonas rosea</name>
    <dbReference type="NCBI Taxonomy" id="641238"/>
    <lineage>
        <taxon>Bacteria</taxon>
        <taxon>Pseudomonadati</taxon>
        <taxon>Pseudomonadota</taxon>
        <taxon>Alphaproteobacteria</taxon>
        <taxon>Rhodobacterales</taxon>
        <taxon>Roseobacteraceae</taxon>
        <taxon>Tranquillimonas</taxon>
    </lineage>
</organism>
<reference evidence="2 3" key="1">
    <citation type="submission" date="2016-10" db="EMBL/GenBank/DDBJ databases">
        <authorList>
            <person name="de Groot N.N."/>
        </authorList>
    </citation>
    <scope>NUCLEOTIDE SEQUENCE [LARGE SCALE GENOMIC DNA]</scope>
    <source>
        <strain evidence="2 3">DSM 23042</strain>
    </source>
</reference>
<protein>
    <submittedName>
        <fullName evidence="2">Uncharacterized protein</fullName>
    </submittedName>
</protein>
<name>A0A1H9UV10_9RHOB</name>
<sequence length="29" mass="3212">MGDKNPKKKPKAVKSKPKPATVTSMTERK</sequence>
<keyword evidence="3" id="KW-1185">Reference proteome</keyword>
<feature type="region of interest" description="Disordered" evidence="1">
    <location>
        <begin position="1"/>
        <end position="29"/>
    </location>
</feature>
<dbReference type="Proteomes" id="UP000198885">
    <property type="component" value="Unassembled WGS sequence"/>
</dbReference>
<evidence type="ECO:0000313" key="2">
    <source>
        <dbReference type="EMBL" id="SES12964.1"/>
    </source>
</evidence>
<gene>
    <name evidence="2" type="ORF">SAMN04490244_1065</name>
</gene>
<proteinExistence type="predicted"/>
<evidence type="ECO:0000256" key="1">
    <source>
        <dbReference type="SAM" id="MobiDB-lite"/>
    </source>
</evidence>
<dbReference type="AlphaFoldDB" id="A0A1H9UV10"/>
<accession>A0A1H9UV10</accession>
<evidence type="ECO:0000313" key="3">
    <source>
        <dbReference type="Proteomes" id="UP000198885"/>
    </source>
</evidence>
<feature type="compositionally biased region" description="Basic residues" evidence="1">
    <location>
        <begin position="1"/>
        <end position="17"/>
    </location>
</feature>